<dbReference type="InterPro" id="IPR042100">
    <property type="entry name" value="Bug_dom1"/>
</dbReference>
<evidence type="ECO:0000256" key="1">
    <source>
        <dbReference type="ARBA" id="ARBA00006987"/>
    </source>
</evidence>
<name>A0A2R4XNZ0_9BURK</name>
<dbReference type="Gene3D" id="3.40.190.150">
    <property type="entry name" value="Bordetella uptake gene, domain 1"/>
    <property type="match status" value="1"/>
</dbReference>
<dbReference type="Pfam" id="PF03401">
    <property type="entry name" value="TctC"/>
    <property type="match status" value="1"/>
</dbReference>
<evidence type="ECO:0000313" key="3">
    <source>
        <dbReference type="EMBL" id="AWB35399.1"/>
    </source>
</evidence>
<proteinExistence type="inferred from homology"/>
<dbReference type="InterPro" id="IPR005064">
    <property type="entry name" value="BUG"/>
</dbReference>
<dbReference type="EMBL" id="CP028901">
    <property type="protein sequence ID" value="AWB35399.1"/>
    <property type="molecule type" value="Genomic_DNA"/>
</dbReference>
<sequence length="358" mass="37360">MQVMLCSHNNQSAPREPIPSSNLETYMSQFLKKSSRTLAAAAIAAATSMIPLSASAQSADSYPDKPIRMIVAYSPGGATDIVGRLIGSKLQDRLGQPIVIDNKPGGGSNIGTAEAARAKPDGYTMLLGTIAQAINPAVYSTIPYQTLEDFDFVTLTMTSPSILVVNKDVPANTVGELIEWAKANPGKLTLASSGAGGSPHMAAELLKLRTGVDYLHVPYKGASPAMNDVLSGVVMGGFKTATAALPQIQAGSVKALAVAAPNRLKNLPDVPTMAEAGIADFNVASWNGIMVPKGTPQAIIDKLAAETAAVLQDPEVIAQFEKRAAEAGGNSPAEFKAFVEKEMATWKEVADAANVRVN</sequence>
<keyword evidence="4" id="KW-1185">Reference proteome</keyword>
<dbReference type="SUPFAM" id="SSF53850">
    <property type="entry name" value="Periplasmic binding protein-like II"/>
    <property type="match status" value="1"/>
</dbReference>
<dbReference type="Gene3D" id="3.40.190.10">
    <property type="entry name" value="Periplasmic binding protein-like II"/>
    <property type="match status" value="1"/>
</dbReference>
<evidence type="ECO:0000313" key="4">
    <source>
        <dbReference type="Proteomes" id="UP000244571"/>
    </source>
</evidence>
<dbReference type="PANTHER" id="PTHR42928:SF5">
    <property type="entry name" value="BLR1237 PROTEIN"/>
    <property type="match status" value="1"/>
</dbReference>
<protein>
    <submittedName>
        <fullName evidence="3">ABC transporter substrate-binding protein</fullName>
    </submittedName>
</protein>
<feature type="region of interest" description="Disordered" evidence="2">
    <location>
        <begin position="1"/>
        <end position="20"/>
    </location>
</feature>
<accession>A0A2R4XNZ0</accession>
<dbReference type="PANTHER" id="PTHR42928">
    <property type="entry name" value="TRICARBOXYLATE-BINDING PROTEIN"/>
    <property type="match status" value="1"/>
</dbReference>
<dbReference type="AlphaFoldDB" id="A0A2R4XNZ0"/>
<feature type="compositionally biased region" description="Polar residues" evidence="2">
    <location>
        <begin position="7"/>
        <end position="20"/>
    </location>
</feature>
<evidence type="ECO:0000256" key="2">
    <source>
        <dbReference type="SAM" id="MobiDB-lite"/>
    </source>
</evidence>
<dbReference type="KEGG" id="boz:DBV39_18475"/>
<dbReference type="CDD" id="cd13578">
    <property type="entry name" value="PBP2_Bug27"/>
    <property type="match status" value="1"/>
</dbReference>
<gene>
    <name evidence="3" type="ORF">DBV39_18475</name>
</gene>
<dbReference type="Proteomes" id="UP000244571">
    <property type="component" value="Chromosome"/>
</dbReference>
<organism evidence="3 4">
    <name type="scientific">Orrella marina</name>
    <dbReference type="NCBI Taxonomy" id="2163011"/>
    <lineage>
        <taxon>Bacteria</taxon>
        <taxon>Pseudomonadati</taxon>
        <taxon>Pseudomonadota</taxon>
        <taxon>Betaproteobacteria</taxon>
        <taxon>Burkholderiales</taxon>
        <taxon>Alcaligenaceae</taxon>
        <taxon>Orrella</taxon>
    </lineage>
</organism>
<comment type="similarity">
    <text evidence="1">Belongs to the UPF0065 (bug) family.</text>
</comment>
<dbReference type="PIRSF" id="PIRSF017082">
    <property type="entry name" value="YflP"/>
    <property type="match status" value="1"/>
</dbReference>
<reference evidence="3 4" key="1">
    <citation type="submission" date="2018-04" db="EMBL/GenBank/DDBJ databases">
        <title>Bordetella sp. HZ20 isolated from seawater.</title>
        <authorList>
            <person name="Sun C."/>
        </authorList>
    </citation>
    <scope>NUCLEOTIDE SEQUENCE [LARGE SCALE GENOMIC DNA]</scope>
    <source>
        <strain evidence="3 4">HZ20</strain>
    </source>
</reference>